<dbReference type="Proteomes" id="UP000008801">
    <property type="component" value="Chromosome"/>
</dbReference>
<dbReference type="KEGG" id="euc:EC1_20650"/>
<dbReference type="EMBL" id="FP929041">
    <property type="protein sequence ID" value="CBK89235.1"/>
    <property type="molecule type" value="Genomic_DNA"/>
</dbReference>
<dbReference type="HOGENOM" id="CLU_2537564_0_0_9"/>
<proteinExistence type="predicted"/>
<gene>
    <name evidence="1" type="ORF">EC1_20650</name>
</gene>
<dbReference type="PATRIC" id="fig|717960.3.peg.1530"/>
<evidence type="ECO:0000313" key="2">
    <source>
        <dbReference type="Proteomes" id="UP000008801"/>
    </source>
</evidence>
<accession>D4JGB3</accession>
<name>D4JGB3_9FIRM</name>
<protein>
    <submittedName>
        <fullName evidence="1">Uncharacterized protein</fullName>
    </submittedName>
</protein>
<dbReference type="STRING" id="717960.EC1_20650"/>
<evidence type="ECO:0000313" key="1">
    <source>
        <dbReference type="EMBL" id="CBK89235.1"/>
    </source>
</evidence>
<reference evidence="1 2" key="2">
    <citation type="submission" date="2010-03" db="EMBL/GenBank/DDBJ databases">
        <authorList>
            <person name="Pajon A."/>
        </authorList>
    </citation>
    <scope>NUCLEOTIDE SEQUENCE [LARGE SCALE GENOMIC DNA]</scope>
    <source>
        <strain evidence="1 2">T2-87</strain>
    </source>
</reference>
<organism evidence="1 2">
    <name type="scientific">Faecalitalea cylindroides T2-87</name>
    <dbReference type="NCBI Taxonomy" id="717960"/>
    <lineage>
        <taxon>Bacteria</taxon>
        <taxon>Bacillati</taxon>
        <taxon>Bacillota</taxon>
        <taxon>Erysipelotrichia</taxon>
        <taxon>Erysipelotrichales</taxon>
        <taxon>Erysipelotrichaceae</taxon>
        <taxon>Faecalitalea</taxon>
    </lineage>
</organism>
<sequence>MARKYELITDLYYQTINEVSENADSWKSFLKTAGRNFRLRFDEQILIYAQRPDAIAVLEIEKWNNRFGRWVNKGAKGIGNKSF</sequence>
<reference evidence="1 2" key="1">
    <citation type="submission" date="2010-03" db="EMBL/GenBank/DDBJ databases">
        <title>The genome sequence of Eubacterium cylindroides T2-87.</title>
        <authorList>
            <consortium name="metaHIT consortium -- http://www.metahit.eu/"/>
            <person name="Pajon A."/>
            <person name="Turner K."/>
            <person name="Parkhill J."/>
            <person name="Duncan S."/>
            <person name="Flint H."/>
        </authorList>
    </citation>
    <scope>NUCLEOTIDE SEQUENCE [LARGE SCALE GENOMIC DNA]</scope>
    <source>
        <strain evidence="1 2">T2-87</strain>
    </source>
</reference>
<dbReference type="AlphaFoldDB" id="D4JGB3"/>